<proteinExistence type="predicted"/>
<feature type="chain" id="PRO_5011574307" evidence="1">
    <location>
        <begin position="20"/>
        <end position="817"/>
    </location>
</feature>
<accession>A0A1G6T5G2</accession>
<evidence type="ECO:0000256" key="1">
    <source>
        <dbReference type="SAM" id="SignalP"/>
    </source>
</evidence>
<dbReference type="Proteomes" id="UP000199452">
    <property type="component" value="Unassembled WGS sequence"/>
</dbReference>
<keyword evidence="3" id="KW-1185">Reference proteome</keyword>
<dbReference type="EMBL" id="FMYP01000111">
    <property type="protein sequence ID" value="SDD23605.1"/>
    <property type="molecule type" value="Genomic_DNA"/>
</dbReference>
<dbReference type="NCBIfam" id="TIGR04183">
    <property type="entry name" value="Por_Secre_tail"/>
    <property type="match status" value="1"/>
</dbReference>
<dbReference type="RefSeq" id="WP_170830182.1">
    <property type="nucleotide sequence ID" value="NZ_FMYP01000111.1"/>
</dbReference>
<gene>
    <name evidence="2" type="ORF">SAMN05216323_11113</name>
</gene>
<protein>
    <submittedName>
        <fullName evidence="2">Por secretion system C-terminal sorting domain-containing protein</fullName>
    </submittedName>
</protein>
<name>A0A1G6T5G2_9BACT</name>
<sequence length="817" mass="87997">MNKNILLLLLSLLALSANAQILRNSGKINVSGGHLVISGSYQNEAAGTVAINGVITVSGNWTNNGTGNVIESPDTDGEVIFNGTDQTIGGSANVFDFEKLTINSGSTTKVEAGKGVTAYGACTFASPLILKSTATPFKPQTATFINESTVSGDITMELSYTSTGSATASTGRSLYFSSPISNATSTLFDVAGGMNFLWYQNEATRMYVKVSANDVALTNAKGYILRSASNNIFSFTGQPNTESSYTKNEIPRAIATQKYLLGNPYPAVINWANISKTNLTNTVWYRSSNNSGEMLVDTYNATSGVGTGNNGTAVDGNIPPMQSFWIEVTTVGQTGDVTIHNTDRTHNWGSAKFIRAQAQQNKNIFRLYLYSGKNRDEAVIVQSNDAQDNFESCDSKKLFLSEPNIAELYTLSPEKYSLVIQAVKPILQPDTILVGLNIGKAGTYRFVANFNENAGLHNMFLEDKLLNVRQDLDIYPEYTFTSEIVKDSLGSRFALLYLPKPRLITKSTISVCEPETVNLATASIREGTDNGLVYTYWIDAKATNAYTTHTKAKSGIYYIKGTATNGSYTISEPIEVIINSLPIVTVGIPASVCAPNTVDITSDAITTGSTPDLTFTYWSDKEATVAYSTPKTASSGVYYLIGTAPTGCSSTSSPIKVIVNPTPTIITSNPATTDITAPEITWGSTAGLTYTYWKDGLATLPYNTPEMAEAGNYYIKGTVDYTGCYAVAGPVMVTANTTGISTNDTYSILIYAYNRQIHIDNCKPNSQISVTDMSGRQVYIGTSTTDSEVISSNLKTGIYIVRVVSNEMVKSQKILLQ</sequence>
<organism evidence="2 3">
    <name type="scientific">Williamwhitmania taraxaci</name>
    <dbReference type="NCBI Taxonomy" id="1640674"/>
    <lineage>
        <taxon>Bacteria</taxon>
        <taxon>Pseudomonadati</taxon>
        <taxon>Bacteroidota</taxon>
        <taxon>Bacteroidia</taxon>
        <taxon>Bacteroidales</taxon>
        <taxon>Williamwhitmaniaceae</taxon>
        <taxon>Williamwhitmania</taxon>
    </lineage>
</organism>
<evidence type="ECO:0000313" key="2">
    <source>
        <dbReference type="EMBL" id="SDD23605.1"/>
    </source>
</evidence>
<keyword evidence="1" id="KW-0732">Signal</keyword>
<reference evidence="2 3" key="1">
    <citation type="submission" date="2016-09" db="EMBL/GenBank/DDBJ databases">
        <authorList>
            <person name="Capua I."/>
            <person name="De Benedictis P."/>
            <person name="Joannis T."/>
            <person name="Lombin L.H."/>
            <person name="Cattoli G."/>
        </authorList>
    </citation>
    <scope>NUCLEOTIDE SEQUENCE [LARGE SCALE GENOMIC DNA]</scope>
    <source>
        <strain evidence="2 3">A7P-90m</strain>
    </source>
</reference>
<dbReference type="STRING" id="1640674.SAMN05216323_11113"/>
<dbReference type="InterPro" id="IPR026444">
    <property type="entry name" value="Secre_tail"/>
</dbReference>
<dbReference type="AlphaFoldDB" id="A0A1G6T5G2"/>
<feature type="signal peptide" evidence="1">
    <location>
        <begin position="1"/>
        <end position="19"/>
    </location>
</feature>
<evidence type="ECO:0000313" key="3">
    <source>
        <dbReference type="Proteomes" id="UP000199452"/>
    </source>
</evidence>